<proteinExistence type="predicted"/>
<dbReference type="Pfam" id="PF00535">
    <property type="entry name" value="Glycos_transf_2"/>
    <property type="match status" value="1"/>
</dbReference>
<evidence type="ECO:0000256" key="1">
    <source>
        <dbReference type="ARBA" id="ARBA00022676"/>
    </source>
</evidence>
<evidence type="ECO:0000259" key="3">
    <source>
        <dbReference type="Pfam" id="PF00535"/>
    </source>
</evidence>
<protein>
    <submittedName>
        <fullName evidence="4 5">Glycosyltransferase</fullName>
    </submittedName>
</protein>
<dbReference type="CDD" id="cd00761">
    <property type="entry name" value="Glyco_tranf_GTA_type"/>
    <property type="match status" value="1"/>
</dbReference>
<accession>A0A7J5PXS4</accession>
<dbReference type="GO" id="GO:0016758">
    <property type="term" value="F:hexosyltransferase activity"/>
    <property type="evidence" value="ECO:0007669"/>
    <property type="project" value="UniProtKB-ARBA"/>
</dbReference>
<reference evidence="4 6" key="1">
    <citation type="journal article" date="2019" name="Nat. Med.">
        <title>A library of human gut bacterial isolates paired with longitudinal multiomics data enables mechanistic microbiome research.</title>
        <authorList>
            <person name="Poyet M."/>
            <person name="Groussin M."/>
            <person name="Gibbons S.M."/>
            <person name="Avila-Pacheco J."/>
            <person name="Jiang X."/>
            <person name="Kearney S.M."/>
            <person name="Perrotta A.R."/>
            <person name="Berdy B."/>
            <person name="Zhao S."/>
            <person name="Lieberman T.D."/>
            <person name="Swanson P.K."/>
            <person name="Smith M."/>
            <person name="Roesemann S."/>
            <person name="Alexander J.E."/>
            <person name="Rich S.A."/>
            <person name="Livny J."/>
            <person name="Vlamakis H."/>
            <person name="Clish C."/>
            <person name="Bullock K."/>
            <person name="Deik A."/>
            <person name="Scott J."/>
            <person name="Pierce K.A."/>
            <person name="Xavier R.J."/>
            <person name="Alm E.J."/>
        </authorList>
    </citation>
    <scope>NUCLEOTIDE SEQUENCE [LARGE SCALE GENOMIC DNA]</scope>
    <source>
        <strain evidence="4 6">BIOML-A58</strain>
    </source>
</reference>
<organism evidence="4 6">
    <name type="scientific">Bacteroides xylanisolvens</name>
    <dbReference type="NCBI Taxonomy" id="371601"/>
    <lineage>
        <taxon>Bacteria</taxon>
        <taxon>Pseudomonadati</taxon>
        <taxon>Bacteroidota</taxon>
        <taxon>Bacteroidia</taxon>
        <taxon>Bacteroidales</taxon>
        <taxon>Bacteroidaceae</taxon>
        <taxon>Bacteroides</taxon>
    </lineage>
</organism>
<dbReference type="PANTHER" id="PTHR22916">
    <property type="entry name" value="GLYCOSYLTRANSFERASE"/>
    <property type="match status" value="1"/>
</dbReference>
<dbReference type="EMBL" id="WDED01000014">
    <property type="protein sequence ID" value="KAB6147599.1"/>
    <property type="molecule type" value="Genomic_DNA"/>
</dbReference>
<evidence type="ECO:0000313" key="5">
    <source>
        <dbReference type="EMBL" id="MCA4523857.1"/>
    </source>
</evidence>
<evidence type="ECO:0000256" key="2">
    <source>
        <dbReference type="ARBA" id="ARBA00022679"/>
    </source>
</evidence>
<keyword evidence="2 4" id="KW-0808">Transferase</keyword>
<dbReference type="InterPro" id="IPR029044">
    <property type="entry name" value="Nucleotide-diphossugar_trans"/>
</dbReference>
<dbReference type="SUPFAM" id="SSF53448">
    <property type="entry name" value="Nucleotide-diphospho-sugar transferases"/>
    <property type="match status" value="1"/>
</dbReference>
<keyword evidence="1" id="KW-0328">Glycosyltransferase</keyword>
<dbReference type="RefSeq" id="WP_151934695.1">
    <property type="nucleotide sequence ID" value="NZ_CP183042.1"/>
</dbReference>
<dbReference type="Proteomes" id="UP001197958">
    <property type="component" value="Unassembled WGS sequence"/>
</dbReference>
<dbReference type="InterPro" id="IPR001173">
    <property type="entry name" value="Glyco_trans_2-like"/>
</dbReference>
<feature type="domain" description="Glycosyltransferase 2-like" evidence="3">
    <location>
        <begin position="6"/>
        <end position="139"/>
    </location>
</feature>
<evidence type="ECO:0000313" key="6">
    <source>
        <dbReference type="Proteomes" id="UP000434604"/>
    </source>
</evidence>
<dbReference type="EMBL" id="JAIWWW010000024">
    <property type="protein sequence ID" value="MCA4523857.1"/>
    <property type="molecule type" value="Genomic_DNA"/>
</dbReference>
<name>A0A7J5PXS4_9BACE</name>
<sequence length="321" mass="37061">MNKLFSIIVPAYNASSTIAQCIESVLGQDFNDWELIIIDDGSNDNTYDICSSYSKIDKRVLCFKQDNKGVSVARNIGIALSKGDYLTFLDADDWLEPDFIEAFMKSKMADINICGYREVYPDGKVKCEWMPNTLYSENPLDTYTVRNSYFRTPWAIVFKKSFLATNNLHFFENLSWGEDTMYLLCATVKAKDINFVSSVLYDYRYTDVGLTNSLKRHNNMVQFLDIYSDTVKDVANRSPHASSMMNELILFLAIILLNEIVQSDRPMPEKKDIISHIHQYLRQLPFIFICRTKVGRIRYAAAILSRIFSVNIAYQIYRIIV</sequence>
<comment type="caution">
    <text evidence="4">The sequence shown here is derived from an EMBL/GenBank/DDBJ whole genome shotgun (WGS) entry which is preliminary data.</text>
</comment>
<gene>
    <name evidence="4" type="ORF">GA398_11080</name>
    <name evidence="5" type="ORF">LDZ35_11610</name>
</gene>
<dbReference type="Gene3D" id="3.90.550.10">
    <property type="entry name" value="Spore Coat Polysaccharide Biosynthesis Protein SpsA, Chain A"/>
    <property type="match status" value="1"/>
</dbReference>
<reference evidence="5" key="2">
    <citation type="submission" date="2023-08" db="EMBL/GenBank/DDBJ databases">
        <title>Mucin Metabolism Genes Underlie the Key Renovations of Bacteroides xylanisolvens Genomes in Captive Great Apes.</title>
        <authorList>
            <person name="Nishida A.H."/>
        </authorList>
    </citation>
    <scope>NUCLEOTIDE SEQUENCE</scope>
    <source>
        <strain evidence="5">P19.10B</strain>
    </source>
</reference>
<dbReference type="Proteomes" id="UP000434604">
    <property type="component" value="Unassembled WGS sequence"/>
</dbReference>
<dbReference type="PANTHER" id="PTHR22916:SF51">
    <property type="entry name" value="GLYCOSYLTRANSFERASE EPSH-RELATED"/>
    <property type="match status" value="1"/>
</dbReference>
<evidence type="ECO:0000313" key="4">
    <source>
        <dbReference type="EMBL" id="KAB6147599.1"/>
    </source>
</evidence>
<dbReference type="AlphaFoldDB" id="A0A7J5PXS4"/>